<organism evidence="1 2">
    <name type="scientific">Portunus trituberculatus</name>
    <name type="common">Swimming crab</name>
    <name type="synonym">Neptunus trituberculatus</name>
    <dbReference type="NCBI Taxonomy" id="210409"/>
    <lineage>
        <taxon>Eukaryota</taxon>
        <taxon>Metazoa</taxon>
        <taxon>Ecdysozoa</taxon>
        <taxon>Arthropoda</taxon>
        <taxon>Crustacea</taxon>
        <taxon>Multicrustacea</taxon>
        <taxon>Malacostraca</taxon>
        <taxon>Eumalacostraca</taxon>
        <taxon>Eucarida</taxon>
        <taxon>Decapoda</taxon>
        <taxon>Pleocyemata</taxon>
        <taxon>Brachyura</taxon>
        <taxon>Eubrachyura</taxon>
        <taxon>Portunoidea</taxon>
        <taxon>Portunidae</taxon>
        <taxon>Portuninae</taxon>
        <taxon>Portunus</taxon>
    </lineage>
</organism>
<keyword evidence="2" id="KW-1185">Reference proteome</keyword>
<name>A0A5B7K866_PORTR</name>
<evidence type="ECO:0000313" key="2">
    <source>
        <dbReference type="Proteomes" id="UP000324222"/>
    </source>
</evidence>
<dbReference type="AlphaFoldDB" id="A0A5B7K866"/>
<gene>
    <name evidence="1" type="ORF">E2C01_098909</name>
</gene>
<dbReference type="EMBL" id="VSRR010135487">
    <property type="protein sequence ID" value="MPD03280.1"/>
    <property type="molecule type" value="Genomic_DNA"/>
</dbReference>
<reference evidence="1 2" key="1">
    <citation type="submission" date="2019-05" db="EMBL/GenBank/DDBJ databases">
        <title>Another draft genome of Portunus trituberculatus and its Hox gene families provides insights of decapod evolution.</title>
        <authorList>
            <person name="Jeong J.-H."/>
            <person name="Song I."/>
            <person name="Kim S."/>
            <person name="Choi T."/>
            <person name="Kim D."/>
            <person name="Ryu S."/>
            <person name="Kim W."/>
        </authorList>
    </citation>
    <scope>NUCLEOTIDE SEQUENCE [LARGE SCALE GENOMIC DNA]</scope>
    <source>
        <tissue evidence="1">Muscle</tissue>
    </source>
</reference>
<protein>
    <submittedName>
        <fullName evidence="1">Uncharacterized protein</fullName>
    </submittedName>
</protein>
<proteinExistence type="predicted"/>
<dbReference type="PROSITE" id="PS51257">
    <property type="entry name" value="PROKAR_LIPOPROTEIN"/>
    <property type="match status" value="1"/>
</dbReference>
<sequence length="69" mass="7606">MRRGRHCCANTHSTFTRGCHRLPSAYLPISVFACRRSQCPEVSPPRAFNLQCVARQRGTETAAAGPQSC</sequence>
<accession>A0A5B7K866</accession>
<evidence type="ECO:0000313" key="1">
    <source>
        <dbReference type="EMBL" id="MPD03280.1"/>
    </source>
</evidence>
<dbReference type="Proteomes" id="UP000324222">
    <property type="component" value="Unassembled WGS sequence"/>
</dbReference>
<comment type="caution">
    <text evidence="1">The sequence shown here is derived from an EMBL/GenBank/DDBJ whole genome shotgun (WGS) entry which is preliminary data.</text>
</comment>